<proteinExistence type="inferred from homology"/>
<dbReference type="Gene3D" id="3.90.660.20">
    <property type="entry name" value="Protoporphyrinogen oxidase, mitochondrial, domain 2"/>
    <property type="match status" value="1"/>
</dbReference>
<evidence type="ECO:0000256" key="7">
    <source>
        <dbReference type="ARBA" id="ARBA00019046"/>
    </source>
</evidence>
<dbReference type="InterPro" id="IPR002937">
    <property type="entry name" value="Amino_oxidase"/>
</dbReference>
<comment type="pathway">
    <text evidence="4 12">Porphyrin-containing compound metabolism; protoheme biosynthesis.</text>
</comment>
<dbReference type="InterPro" id="IPR050464">
    <property type="entry name" value="Zeta_carotene_desat/Oxidored"/>
</dbReference>
<dbReference type="PANTHER" id="PTHR42923:SF3">
    <property type="entry name" value="PROTOPORPHYRINOGEN OXIDASE"/>
    <property type="match status" value="1"/>
</dbReference>
<evidence type="ECO:0000313" key="14">
    <source>
        <dbReference type="EMBL" id="TQL60454.1"/>
    </source>
</evidence>
<dbReference type="EC" id="1.3.3.15" evidence="6 12"/>
<feature type="domain" description="Amine oxidase" evidence="13">
    <location>
        <begin position="13"/>
        <end position="459"/>
    </location>
</feature>
<name>A0A542ZJF2_9MICO</name>
<evidence type="ECO:0000256" key="1">
    <source>
        <dbReference type="ARBA" id="ARBA00001755"/>
    </source>
</evidence>
<evidence type="ECO:0000256" key="11">
    <source>
        <dbReference type="ARBA" id="ARBA00023133"/>
    </source>
</evidence>
<comment type="function">
    <text evidence="3 12">Involved in coproporphyrin-dependent heme b biosynthesis. Catalyzes the oxidation of coproporphyrinogen III to coproporphyrin III.</text>
</comment>
<dbReference type="AlphaFoldDB" id="A0A542ZJF2"/>
<sequence>MASTRVAVVGGGISGLAAAWQLVHDLPGAEVVVLDASDRPGGKLRSAVVGGVRIDVGAESMLARRPEGLDLATEIGLAGALAHPATTRASVWSRGALHPMPGGTLMGVPANPAAALGLLDAEEIARDEQERDLPVTPLTQDVSVGDYVAERVGPAVVDRLVEPLLGGVYAGHARLLSLQATVPALWQAAVRGEPLTVAAERAASAAAANGTPVFAGLRGGMATLAESLHAALVARGVRVVSDTIVRSLERTPGGWRLVTGPVPAPVALDVDAVVLSVPAAPAARLLAPHSAPASTELAGVDYASMAIVSLVLPRAGMPPMPGSGFLVPPVEGRTIKASTFSSAKWGWVAEAAGDLVVLRASIGRHGEEADLQRADQDLVAVARKEVGEALGGRLPAPVDAHVQRWGGALPQYAVGHVERVARIGEAVAGLPGLEVAGAAYQGVGIPACIASGRGAALAVATHLQDRVTGGGE</sequence>
<comment type="similarity">
    <text evidence="5 12">Belongs to the protoporphyrinogen/coproporphyrinogen oxidase family. Coproporphyrinogen III oxidase subfamily.</text>
</comment>
<accession>A0A542ZJF2</accession>
<dbReference type="NCBIfam" id="TIGR00562">
    <property type="entry name" value="proto_IX_ox"/>
    <property type="match status" value="1"/>
</dbReference>
<evidence type="ECO:0000256" key="9">
    <source>
        <dbReference type="ARBA" id="ARBA00022827"/>
    </source>
</evidence>
<dbReference type="RefSeq" id="WP_141788351.1">
    <property type="nucleotide sequence ID" value="NZ_BAAAKX010000021.1"/>
</dbReference>
<comment type="cofactor">
    <cofactor evidence="2 12">
        <name>FAD</name>
        <dbReference type="ChEBI" id="CHEBI:57692"/>
    </cofactor>
</comment>
<evidence type="ECO:0000256" key="10">
    <source>
        <dbReference type="ARBA" id="ARBA00023002"/>
    </source>
</evidence>
<dbReference type="OrthoDB" id="3450553at2"/>
<dbReference type="SUPFAM" id="SSF54373">
    <property type="entry name" value="FAD-linked reductases, C-terminal domain"/>
    <property type="match status" value="1"/>
</dbReference>
<comment type="subcellular location">
    <subcellularLocation>
        <location evidence="12">Cytoplasm</location>
    </subcellularLocation>
</comment>
<dbReference type="Proteomes" id="UP000319514">
    <property type="component" value="Unassembled WGS sequence"/>
</dbReference>
<evidence type="ECO:0000256" key="8">
    <source>
        <dbReference type="ARBA" id="ARBA00022630"/>
    </source>
</evidence>
<dbReference type="Pfam" id="PF01593">
    <property type="entry name" value="Amino_oxidase"/>
    <property type="match status" value="1"/>
</dbReference>
<keyword evidence="8 12" id="KW-0285">Flavoprotein</keyword>
<dbReference type="UniPathway" id="UPA00252"/>
<dbReference type="GO" id="GO:0004729">
    <property type="term" value="F:oxygen-dependent protoporphyrinogen oxidase activity"/>
    <property type="evidence" value="ECO:0007669"/>
    <property type="project" value="UniProtKB-UniRule"/>
</dbReference>
<evidence type="ECO:0000313" key="15">
    <source>
        <dbReference type="Proteomes" id="UP000319514"/>
    </source>
</evidence>
<evidence type="ECO:0000256" key="3">
    <source>
        <dbReference type="ARBA" id="ARBA00002185"/>
    </source>
</evidence>
<evidence type="ECO:0000256" key="6">
    <source>
        <dbReference type="ARBA" id="ARBA00012402"/>
    </source>
</evidence>
<evidence type="ECO:0000256" key="12">
    <source>
        <dbReference type="RuleBase" id="RU364052"/>
    </source>
</evidence>
<keyword evidence="10 12" id="KW-0560">Oxidoreductase</keyword>
<comment type="caution">
    <text evidence="14">The sequence shown here is derived from an EMBL/GenBank/DDBJ whole genome shotgun (WGS) entry which is preliminary data.</text>
</comment>
<gene>
    <name evidence="14" type="ORF">FB474_1849</name>
</gene>
<protein>
    <recommendedName>
        <fullName evidence="7 12">Coproporphyrinogen III oxidase</fullName>
        <ecNumber evidence="6 12">1.3.3.15</ecNumber>
    </recommendedName>
</protein>
<keyword evidence="11 12" id="KW-0350">Heme biosynthesis</keyword>
<dbReference type="InterPro" id="IPR036188">
    <property type="entry name" value="FAD/NAD-bd_sf"/>
</dbReference>
<comment type="catalytic activity">
    <reaction evidence="1">
        <text>coproporphyrinogen III + 3 O2 = coproporphyrin III + 3 H2O2</text>
        <dbReference type="Rhea" id="RHEA:43436"/>
        <dbReference type="ChEBI" id="CHEBI:15379"/>
        <dbReference type="ChEBI" id="CHEBI:16240"/>
        <dbReference type="ChEBI" id="CHEBI:57309"/>
        <dbReference type="ChEBI" id="CHEBI:131725"/>
        <dbReference type="EC" id="1.3.3.15"/>
    </reaction>
    <physiologicalReaction direction="left-to-right" evidence="1">
        <dbReference type="Rhea" id="RHEA:43437"/>
    </physiologicalReaction>
</comment>
<keyword evidence="15" id="KW-1185">Reference proteome</keyword>
<dbReference type="Gene3D" id="1.10.3110.10">
    <property type="entry name" value="protoporphyrinogen ix oxidase, domain 3"/>
    <property type="match status" value="1"/>
</dbReference>
<dbReference type="EMBL" id="VFOQ01000001">
    <property type="protein sequence ID" value="TQL60454.1"/>
    <property type="molecule type" value="Genomic_DNA"/>
</dbReference>
<dbReference type="Gene3D" id="3.50.50.60">
    <property type="entry name" value="FAD/NAD(P)-binding domain"/>
    <property type="match status" value="1"/>
</dbReference>
<dbReference type="GO" id="GO:0005737">
    <property type="term" value="C:cytoplasm"/>
    <property type="evidence" value="ECO:0007669"/>
    <property type="project" value="UniProtKB-SubCell"/>
</dbReference>
<dbReference type="InterPro" id="IPR004572">
    <property type="entry name" value="Protoporphyrinogen_oxidase"/>
</dbReference>
<evidence type="ECO:0000259" key="13">
    <source>
        <dbReference type="Pfam" id="PF01593"/>
    </source>
</evidence>
<reference evidence="14 15" key="1">
    <citation type="submission" date="2019-06" db="EMBL/GenBank/DDBJ databases">
        <title>Sequencing the genomes of 1000 actinobacteria strains.</title>
        <authorList>
            <person name="Klenk H.-P."/>
        </authorList>
    </citation>
    <scope>NUCLEOTIDE SEQUENCE [LARGE SCALE GENOMIC DNA]</scope>
    <source>
        <strain evidence="14 15">DSM 18082</strain>
    </source>
</reference>
<dbReference type="GO" id="GO:0006783">
    <property type="term" value="P:heme biosynthetic process"/>
    <property type="evidence" value="ECO:0007669"/>
    <property type="project" value="UniProtKB-UniRule"/>
</dbReference>
<dbReference type="PANTHER" id="PTHR42923">
    <property type="entry name" value="PROTOPORPHYRINOGEN OXIDASE"/>
    <property type="match status" value="1"/>
</dbReference>
<keyword evidence="12" id="KW-0963">Cytoplasm</keyword>
<evidence type="ECO:0000256" key="5">
    <source>
        <dbReference type="ARBA" id="ARBA00008310"/>
    </source>
</evidence>
<keyword evidence="9 12" id="KW-0274">FAD</keyword>
<dbReference type="SUPFAM" id="SSF51905">
    <property type="entry name" value="FAD/NAD(P)-binding domain"/>
    <property type="match status" value="1"/>
</dbReference>
<evidence type="ECO:0000256" key="4">
    <source>
        <dbReference type="ARBA" id="ARBA00004744"/>
    </source>
</evidence>
<organism evidence="14 15">
    <name type="scientific">Oryzihumus leptocrescens</name>
    <dbReference type="NCBI Taxonomy" id="297536"/>
    <lineage>
        <taxon>Bacteria</taxon>
        <taxon>Bacillati</taxon>
        <taxon>Actinomycetota</taxon>
        <taxon>Actinomycetes</taxon>
        <taxon>Micrococcales</taxon>
        <taxon>Intrasporangiaceae</taxon>
        <taxon>Oryzihumus</taxon>
    </lineage>
</organism>
<evidence type="ECO:0000256" key="2">
    <source>
        <dbReference type="ARBA" id="ARBA00001974"/>
    </source>
</evidence>